<keyword evidence="8" id="KW-1185">Reference proteome</keyword>
<keyword evidence="3 5" id="KW-0378">Hydrolase</keyword>
<dbReference type="PANTHER" id="PTHR11113:SF14">
    <property type="entry name" value="N-ACETYLGLUCOSAMINE-6-PHOSPHATE DEACETYLASE"/>
    <property type="match status" value="1"/>
</dbReference>
<evidence type="ECO:0000256" key="4">
    <source>
        <dbReference type="ARBA" id="ARBA00023277"/>
    </source>
</evidence>
<evidence type="ECO:0000259" key="6">
    <source>
        <dbReference type="Pfam" id="PF01979"/>
    </source>
</evidence>
<evidence type="ECO:0000256" key="2">
    <source>
        <dbReference type="ARBA" id="ARBA00022723"/>
    </source>
</evidence>
<evidence type="ECO:0000256" key="1">
    <source>
        <dbReference type="ARBA" id="ARBA00010716"/>
    </source>
</evidence>
<reference evidence="7 8" key="1">
    <citation type="submission" date="2016-07" db="EMBL/GenBank/DDBJ databases">
        <authorList>
            <person name="Townsley L."/>
            <person name="Shank E.A."/>
        </authorList>
    </citation>
    <scope>NUCLEOTIDE SEQUENCE [LARGE SCALE GENOMIC DNA]</scope>
    <source>
        <strain evidence="7 8">CH01</strain>
    </source>
</reference>
<keyword evidence="2" id="KW-0479">Metal-binding</keyword>
<dbReference type="CDD" id="cd00854">
    <property type="entry name" value="NagA"/>
    <property type="match status" value="1"/>
</dbReference>
<name>A0ABX2ZQ11_9BACI</name>
<evidence type="ECO:0000313" key="7">
    <source>
        <dbReference type="EMBL" id="ODG91823.1"/>
    </source>
</evidence>
<comment type="caution">
    <text evidence="7">The sequence shown here is derived from an EMBL/GenBank/DDBJ whole genome shotgun (WGS) entry which is preliminary data.</text>
</comment>
<evidence type="ECO:0000256" key="3">
    <source>
        <dbReference type="ARBA" id="ARBA00022801"/>
    </source>
</evidence>
<evidence type="ECO:0000313" key="8">
    <source>
        <dbReference type="Proteomes" id="UP000094580"/>
    </source>
</evidence>
<dbReference type="Pfam" id="PF01979">
    <property type="entry name" value="Amidohydro_1"/>
    <property type="match status" value="1"/>
</dbReference>
<dbReference type="InterPro" id="IPR003764">
    <property type="entry name" value="GlcNAc_6-P_deAcase"/>
</dbReference>
<dbReference type="SUPFAM" id="SSF51556">
    <property type="entry name" value="Metallo-dependent hydrolases"/>
    <property type="match status" value="1"/>
</dbReference>
<gene>
    <name evidence="7" type="ORF">BED47_04890</name>
</gene>
<feature type="domain" description="Amidohydrolase-related" evidence="6">
    <location>
        <begin position="48"/>
        <end position="377"/>
    </location>
</feature>
<dbReference type="InterPro" id="IPR011059">
    <property type="entry name" value="Metal-dep_hydrolase_composite"/>
</dbReference>
<dbReference type="Proteomes" id="UP000094580">
    <property type="component" value="Unassembled WGS sequence"/>
</dbReference>
<sequence length="383" mass="41702">MKAIKVEKVYTPDKVIEAGYILINNGKINGVTTNKPTCEILDYSSFVAIPGMIDLHIHGIAGNDTMDGSIHSLQEMSMSLARHGVTGFLPTTLTHDFDKIKKAVKIVSEGMGQTEGAEIIGSYVEGPYITTEHRGAHPVKYIRELNIDELIELIKISNNTVKVITIAPEKELAEEAIKLITNKGIHVSMGHTNADYDTTNKAIEHGAKISVHTFNGMRGFNHRDPGCLGAVLTNDQCYCECIADLQHVHPGAIKLLYKAKGTEQIILISDSMAAADLPDGSYTLGTLDVKVENKIARTVETGSLAGSTTNLMECLKNVKDVLGVPLESILPMVSLNQAKLLNIDHKVGSIECGKKANIVLIDRKFNVQATIVNGEFVFRKDDK</sequence>
<dbReference type="InterPro" id="IPR006680">
    <property type="entry name" value="Amidohydro-rel"/>
</dbReference>
<comment type="similarity">
    <text evidence="1 5">Belongs to the metallo-dependent hydrolases superfamily. NagA family.</text>
</comment>
<dbReference type="PANTHER" id="PTHR11113">
    <property type="entry name" value="N-ACETYLGLUCOSAMINE-6-PHOSPHATE DEACETYLASE"/>
    <property type="match status" value="1"/>
</dbReference>
<dbReference type="InterPro" id="IPR032466">
    <property type="entry name" value="Metal_Hydrolase"/>
</dbReference>
<organism evidence="7 8">
    <name type="scientific">Gottfriedia luciferensis</name>
    <dbReference type="NCBI Taxonomy" id="178774"/>
    <lineage>
        <taxon>Bacteria</taxon>
        <taxon>Bacillati</taxon>
        <taxon>Bacillota</taxon>
        <taxon>Bacilli</taxon>
        <taxon>Bacillales</taxon>
        <taxon>Bacillaceae</taxon>
        <taxon>Gottfriedia</taxon>
    </lineage>
</organism>
<keyword evidence="4 5" id="KW-0119">Carbohydrate metabolism</keyword>
<proteinExistence type="inferred from homology"/>
<accession>A0ABX2ZQ11</accession>
<dbReference type="Gene3D" id="3.20.20.140">
    <property type="entry name" value="Metal-dependent hydrolases"/>
    <property type="match status" value="1"/>
</dbReference>
<dbReference type="PIRSF" id="PIRSF038994">
    <property type="entry name" value="NagA"/>
    <property type="match status" value="1"/>
</dbReference>
<dbReference type="RefSeq" id="WP_069033662.1">
    <property type="nucleotide sequence ID" value="NZ_MDKC01000013.1"/>
</dbReference>
<dbReference type="EMBL" id="MDKC01000013">
    <property type="protein sequence ID" value="ODG91823.1"/>
    <property type="molecule type" value="Genomic_DNA"/>
</dbReference>
<protein>
    <submittedName>
        <fullName evidence="7">N-acetylglucosamine-6-phosphate deacetylase</fullName>
    </submittedName>
</protein>
<dbReference type="NCBIfam" id="TIGR00221">
    <property type="entry name" value="nagA"/>
    <property type="match status" value="1"/>
</dbReference>
<evidence type="ECO:0000256" key="5">
    <source>
        <dbReference type="PIRNR" id="PIRNR038994"/>
    </source>
</evidence>
<dbReference type="Gene3D" id="2.30.40.10">
    <property type="entry name" value="Urease, subunit C, domain 1"/>
    <property type="match status" value="1"/>
</dbReference>
<dbReference type="SUPFAM" id="SSF51338">
    <property type="entry name" value="Composite domain of metallo-dependent hydrolases"/>
    <property type="match status" value="1"/>
</dbReference>